<accession>A0A084H2U5</accession>
<evidence type="ECO:0000256" key="4">
    <source>
        <dbReference type="ARBA" id="ARBA00022801"/>
    </source>
</evidence>
<comment type="caution">
    <text evidence="9">The sequence shown here is derived from an EMBL/GenBank/DDBJ whole genome shotgun (WGS) entry which is preliminary data.</text>
</comment>
<reference evidence="9 10" key="1">
    <citation type="journal article" date="2005" name="Int. J. Syst. Evol. Microbiol.">
        <title>Bacillus cibi sp. nov., isolated from jeotgal, a traditional Korean fermented seafood.</title>
        <authorList>
            <person name="Yoon J.H."/>
            <person name="Lee C.H."/>
            <person name="Oh T.K."/>
        </authorList>
    </citation>
    <scope>NUCLEOTIDE SEQUENCE [LARGE SCALE GENOMIC DNA]</scope>
    <source>
        <strain evidence="9 10">DSM 16189</strain>
    </source>
</reference>
<dbReference type="EC" id="3.4.-.-" evidence="8"/>
<dbReference type="AlphaFoldDB" id="A0A084H2U5"/>
<evidence type="ECO:0000256" key="2">
    <source>
        <dbReference type="ARBA" id="ARBA00022670"/>
    </source>
</evidence>
<dbReference type="SUPFAM" id="SSF143081">
    <property type="entry name" value="BB1717-like"/>
    <property type="match status" value="1"/>
</dbReference>
<sequence length="224" mass="25782">MCGRYTLFAEYAELVERFQIGAAIEEDQYVISYNIAPSQHVAAVINDGKQNRMGYLRWGLIPPWAKDEKIGYKTINARAETLSEKPSFRNAFMKKRCIIPADSFYEWKREEGTKTPMRIKLKSGAPFAMAGLWESWKSKEGKVVHSCSVITTEPNRLMSTIHDRMPVILKEEDESSWLNPKHTDPDYLRQFLKPFDEAQMEAFEVSSEVNSVKNNGPHLIQEIC</sequence>
<dbReference type="Pfam" id="PF02586">
    <property type="entry name" value="SRAP"/>
    <property type="match status" value="1"/>
</dbReference>
<keyword evidence="4 8" id="KW-0378">Hydrolase</keyword>
<dbReference type="GO" id="GO:0008233">
    <property type="term" value="F:peptidase activity"/>
    <property type="evidence" value="ECO:0007669"/>
    <property type="project" value="UniProtKB-KW"/>
</dbReference>
<evidence type="ECO:0000256" key="6">
    <source>
        <dbReference type="ARBA" id="ARBA00023125"/>
    </source>
</evidence>
<keyword evidence="10" id="KW-1185">Reference proteome</keyword>
<dbReference type="EMBL" id="JNVC02000001">
    <property type="protein sequence ID" value="KEZ53907.1"/>
    <property type="molecule type" value="Genomic_DNA"/>
</dbReference>
<proteinExistence type="inferred from homology"/>
<dbReference type="PANTHER" id="PTHR13604">
    <property type="entry name" value="DC12-RELATED"/>
    <property type="match status" value="1"/>
</dbReference>
<dbReference type="GO" id="GO:0006508">
    <property type="term" value="P:proteolysis"/>
    <property type="evidence" value="ECO:0007669"/>
    <property type="project" value="UniProtKB-KW"/>
</dbReference>
<dbReference type="PANTHER" id="PTHR13604:SF0">
    <property type="entry name" value="ABASIC SITE PROCESSING PROTEIN HMCES"/>
    <property type="match status" value="1"/>
</dbReference>
<organism evidence="9 10">
    <name type="scientific">Metabacillus indicus</name>
    <name type="common">Bacillus indicus</name>
    <dbReference type="NCBI Taxonomy" id="246786"/>
    <lineage>
        <taxon>Bacteria</taxon>
        <taxon>Bacillati</taxon>
        <taxon>Bacillota</taxon>
        <taxon>Bacilli</taxon>
        <taxon>Bacillales</taxon>
        <taxon>Bacillaceae</taxon>
        <taxon>Metabacillus</taxon>
    </lineage>
</organism>
<evidence type="ECO:0000256" key="1">
    <source>
        <dbReference type="ARBA" id="ARBA00008136"/>
    </source>
</evidence>
<dbReference type="STRING" id="246786.GS18_0202910"/>
<dbReference type="InterPro" id="IPR003738">
    <property type="entry name" value="SRAP"/>
</dbReference>
<dbReference type="GO" id="GO:0003697">
    <property type="term" value="F:single-stranded DNA binding"/>
    <property type="evidence" value="ECO:0007669"/>
    <property type="project" value="InterPro"/>
</dbReference>
<dbReference type="Gene3D" id="3.90.1680.10">
    <property type="entry name" value="SOS response associated peptidase-like"/>
    <property type="match status" value="1"/>
</dbReference>
<dbReference type="OrthoDB" id="9782620at2"/>
<protein>
    <recommendedName>
        <fullName evidence="8">Abasic site processing protein</fullName>
        <ecNumber evidence="8">3.4.-.-</ecNumber>
    </recommendedName>
</protein>
<dbReference type="Proteomes" id="UP000028549">
    <property type="component" value="Unassembled WGS sequence"/>
</dbReference>
<dbReference type="GO" id="GO:0106300">
    <property type="term" value="P:protein-DNA covalent cross-linking repair"/>
    <property type="evidence" value="ECO:0007669"/>
    <property type="project" value="InterPro"/>
</dbReference>
<evidence type="ECO:0000313" key="10">
    <source>
        <dbReference type="Proteomes" id="UP000028549"/>
    </source>
</evidence>
<evidence type="ECO:0000313" key="9">
    <source>
        <dbReference type="EMBL" id="KEZ53907.1"/>
    </source>
</evidence>
<evidence type="ECO:0000256" key="3">
    <source>
        <dbReference type="ARBA" id="ARBA00022763"/>
    </source>
</evidence>
<evidence type="ECO:0000256" key="5">
    <source>
        <dbReference type="ARBA" id="ARBA00023124"/>
    </source>
</evidence>
<keyword evidence="5" id="KW-0190">Covalent protein-DNA linkage</keyword>
<dbReference type="InterPro" id="IPR036590">
    <property type="entry name" value="SRAP-like"/>
</dbReference>
<keyword evidence="7" id="KW-0456">Lyase</keyword>
<keyword evidence="3" id="KW-0227">DNA damage</keyword>
<name>A0A084H2U5_METID</name>
<dbReference type="RefSeq" id="WP_029281725.1">
    <property type="nucleotide sequence ID" value="NZ_CP176757.1"/>
</dbReference>
<dbReference type="GO" id="GO:0016829">
    <property type="term" value="F:lyase activity"/>
    <property type="evidence" value="ECO:0007669"/>
    <property type="project" value="UniProtKB-KW"/>
</dbReference>
<keyword evidence="6" id="KW-0238">DNA-binding</keyword>
<evidence type="ECO:0000256" key="8">
    <source>
        <dbReference type="RuleBase" id="RU364100"/>
    </source>
</evidence>
<keyword evidence="2 8" id="KW-0645">Protease</keyword>
<comment type="similarity">
    <text evidence="1 8">Belongs to the SOS response-associated peptidase family.</text>
</comment>
<evidence type="ECO:0000256" key="7">
    <source>
        <dbReference type="ARBA" id="ARBA00023239"/>
    </source>
</evidence>
<gene>
    <name evidence="9" type="ORF">GS18_0202910</name>
</gene>